<dbReference type="Gene3D" id="1.10.8.10">
    <property type="entry name" value="DNA helicase RuvA subunit, C-terminal domain"/>
    <property type="match status" value="1"/>
</dbReference>
<evidence type="ECO:0000256" key="2">
    <source>
        <dbReference type="ARBA" id="ARBA00022768"/>
    </source>
</evidence>
<evidence type="ECO:0000313" key="6">
    <source>
        <dbReference type="EMBL" id="CAK0911791.1"/>
    </source>
</evidence>
<dbReference type="InterPro" id="IPR009060">
    <property type="entry name" value="UBA-like_sf"/>
</dbReference>
<dbReference type="Pfam" id="PF00889">
    <property type="entry name" value="EF_TS"/>
    <property type="match status" value="1"/>
</dbReference>
<keyword evidence="3" id="KW-0648">Protein biosynthesis</keyword>
<gene>
    <name evidence="6" type="ORF">PCOR1329_LOCUS85553</name>
</gene>
<feature type="region of interest" description="Disordered" evidence="4">
    <location>
        <begin position="155"/>
        <end position="174"/>
    </location>
</feature>
<reference evidence="6" key="1">
    <citation type="submission" date="2023-10" db="EMBL/GenBank/DDBJ databases">
        <authorList>
            <person name="Chen Y."/>
            <person name="Shah S."/>
            <person name="Dougan E. K."/>
            <person name="Thang M."/>
            <person name="Chan C."/>
        </authorList>
    </citation>
    <scope>NUCLEOTIDE SEQUENCE [LARGE SCALE GENOMIC DNA]</scope>
</reference>
<dbReference type="SUPFAM" id="SSF54713">
    <property type="entry name" value="Elongation factor Ts (EF-Ts), dimerisation domain"/>
    <property type="match status" value="1"/>
</dbReference>
<feature type="non-terminal residue" evidence="6">
    <location>
        <position position="174"/>
    </location>
</feature>
<proteinExistence type="inferred from homology"/>
<evidence type="ECO:0000256" key="3">
    <source>
        <dbReference type="ARBA" id="ARBA00022917"/>
    </source>
</evidence>
<feature type="non-terminal residue" evidence="6">
    <location>
        <position position="1"/>
    </location>
</feature>
<comment type="caution">
    <text evidence="6">The sequence shown here is derived from an EMBL/GenBank/DDBJ whole genome shotgun (WGS) entry which is preliminary data.</text>
</comment>
<sequence length="174" mass="19074">ENDGDMDKAMEWLKKKGIAKADKKAGTATTEGAIASYVHFNSKLAVLVEVNCQTDFVAMNSIFKEFCEDVAMQLAANPTVVSVSSADVPEDLKAKERELEMKREDLEGKPDNVKEKMVEGAPPHFCALRQHLEVIIRRSDLWCGPPRAPRLLSALGSGLPAHPPSKPRSEGRSC</sequence>
<dbReference type="InterPro" id="IPR036402">
    <property type="entry name" value="EF-Ts_dimer_sf"/>
</dbReference>
<evidence type="ECO:0000256" key="4">
    <source>
        <dbReference type="SAM" id="MobiDB-lite"/>
    </source>
</evidence>
<name>A0ABN9YG12_9DINO</name>
<evidence type="ECO:0000313" key="7">
    <source>
        <dbReference type="Proteomes" id="UP001189429"/>
    </source>
</evidence>
<protein>
    <recommendedName>
        <fullName evidence="5">Translation elongation factor EFTs/EF1B dimerisation domain-containing protein</fullName>
    </recommendedName>
</protein>
<evidence type="ECO:0000259" key="5">
    <source>
        <dbReference type="Pfam" id="PF00889"/>
    </source>
</evidence>
<comment type="similarity">
    <text evidence="1">Belongs to the EF-Ts family.</text>
</comment>
<dbReference type="InterPro" id="IPR014039">
    <property type="entry name" value="Transl_elong_EFTs/EF1B_dimer"/>
</dbReference>
<dbReference type="Gene3D" id="3.30.479.20">
    <property type="entry name" value="Elongation factor Ts, dimerisation domain"/>
    <property type="match status" value="1"/>
</dbReference>
<evidence type="ECO:0000256" key="1">
    <source>
        <dbReference type="ARBA" id="ARBA00005532"/>
    </source>
</evidence>
<dbReference type="InterPro" id="IPR001816">
    <property type="entry name" value="Transl_elong_EFTs/EF1B"/>
</dbReference>
<dbReference type="Proteomes" id="UP001189429">
    <property type="component" value="Unassembled WGS sequence"/>
</dbReference>
<dbReference type="PANTHER" id="PTHR11741">
    <property type="entry name" value="ELONGATION FACTOR TS"/>
    <property type="match status" value="1"/>
</dbReference>
<dbReference type="SUPFAM" id="SSF46934">
    <property type="entry name" value="UBA-like"/>
    <property type="match status" value="1"/>
</dbReference>
<keyword evidence="7" id="KW-1185">Reference proteome</keyword>
<organism evidence="6 7">
    <name type="scientific">Prorocentrum cordatum</name>
    <dbReference type="NCBI Taxonomy" id="2364126"/>
    <lineage>
        <taxon>Eukaryota</taxon>
        <taxon>Sar</taxon>
        <taxon>Alveolata</taxon>
        <taxon>Dinophyceae</taxon>
        <taxon>Prorocentrales</taxon>
        <taxon>Prorocentraceae</taxon>
        <taxon>Prorocentrum</taxon>
    </lineage>
</organism>
<dbReference type="PANTHER" id="PTHR11741:SF0">
    <property type="entry name" value="ELONGATION FACTOR TS, MITOCHONDRIAL"/>
    <property type="match status" value="1"/>
</dbReference>
<dbReference type="HAMAP" id="MF_00050">
    <property type="entry name" value="EF_Ts"/>
    <property type="match status" value="1"/>
</dbReference>
<feature type="domain" description="Translation elongation factor EFTs/EF1B dimerisation" evidence="5">
    <location>
        <begin position="30"/>
        <end position="121"/>
    </location>
</feature>
<keyword evidence="2" id="KW-0251">Elongation factor</keyword>
<dbReference type="EMBL" id="CAUYUJ010022642">
    <property type="protein sequence ID" value="CAK0911791.1"/>
    <property type="molecule type" value="Genomic_DNA"/>
</dbReference>
<accession>A0ABN9YG12</accession>